<gene>
    <name evidence="2" type="ORF">PCASD_22943</name>
</gene>
<comment type="caution">
    <text evidence="2">The sequence shown here is derived from an EMBL/GenBank/DDBJ whole genome shotgun (WGS) entry which is preliminary data.</text>
</comment>
<evidence type="ECO:0000313" key="3">
    <source>
        <dbReference type="Proteomes" id="UP000235392"/>
    </source>
</evidence>
<feature type="compositionally biased region" description="Basic residues" evidence="1">
    <location>
        <begin position="19"/>
        <end position="31"/>
    </location>
</feature>
<reference evidence="2 3" key="1">
    <citation type="submission" date="2017-11" db="EMBL/GenBank/DDBJ databases">
        <title>De novo assembly and phasing of dikaryotic genomes from two isolates of Puccinia coronata f. sp. avenae, the causal agent of oat crown rust.</title>
        <authorList>
            <person name="Miller M.E."/>
            <person name="Zhang Y."/>
            <person name="Omidvar V."/>
            <person name="Sperschneider J."/>
            <person name="Schwessinger B."/>
            <person name="Raley C."/>
            <person name="Palmer J.M."/>
            <person name="Garnica D."/>
            <person name="Upadhyaya N."/>
            <person name="Rathjen J."/>
            <person name="Taylor J.M."/>
            <person name="Park R.F."/>
            <person name="Dodds P.N."/>
            <person name="Hirsch C.D."/>
            <person name="Kianian S.F."/>
            <person name="Figueroa M."/>
        </authorList>
    </citation>
    <scope>NUCLEOTIDE SEQUENCE [LARGE SCALE GENOMIC DNA]</scope>
    <source>
        <strain evidence="2">12SD80</strain>
    </source>
</reference>
<evidence type="ECO:0000313" key="2">
    <source>
        <dbReference type="EMBL" id="PLW26645.1"/>
    </source>
</evidence>
<proteinExistence type="predicted"/>
<dbReference type="EMBL" id="PGCI01000450">
    <property type="protein sequence ID" value="PLW26645.1"/>
    <property type="molecule type" value="Genomic_DNA"/>
</dbReference>
<sequence>MAFHPLAASLPTHPTHPTHPIRPKKKIKKFSRLPQSVPPKTSIRNAIRKSRRKTVDLIKQTMEYLNNAAFGDENDSQDSWLSPSPGAKKYVPFLTLQTQTRSQAQTHGSQAQTDGSPVVTRSAAALSGAFPLMLPPRNGAVPKQMAPPHHLVPAPLPLEFSPVLEQLPLLLDTRPSPPNLPPIHYQSVWLMCQSNYVP</sequence>
<name>A0A2N5TMB9_9BASI</name>
<dbReference type="Proteomes" id="UP000235392">
    <property type="component" value="Unassembled WGS sequence"/>
</dbReference>
<feature type="region of interest" description="Disordered" evidence="1">
    <location>
        <begin position="1"/>
        <end position="39"/>
    </location>
</feature>
<evidence type="ECO:0000256" key="1">
    <source>
        <dbReference type="SAM" id="MobiDB-lite"/>
    </source>
</evidence>
<protein>
    <submittedName>
        <fullName evidence="2">Uncharacterized protein</fullName>
    </submittedName>
</protein>
<dbReference type="AlphaFoldDB" id="A0A2N5TMB9"/>
<organism evidence="2 3">
    <name type="scientific">Puccinia coronata f. sp. avenae</name>
    <dbReference type="NCBI Taxonomy" id="200324"/>
    <lineage>
        <taxon>Eukaryota</taxon>
        <taxon>Fungi</taxon>
        <taxon>Dikarya</taxon>
        <taxon>Basidiomycota</taxon>
        <taxon>Pucciniomycotina</taxon>
        <taxon>Pucciniomycetes</taxon>
        <taxon>Pucciniales</taxon>
        <taxon>Pucciniaceae</taxon>
        <taxon>Puccinia</taxon>
    </lineage>
</organism>
<accession>A0A2N5TMB9</accession>